<proteinExistence type="inferred from homology"/>
<dbReference type="InterPro" id="IPR052169">
    <property type="entry name" value="CW_Biosynth-Accessory"/>
</dbReference>
<dbReference type="OrthoDB" id="9810906at2"/>
<evidence type="ECO:0000259" key="2">
    <source>
        <dbReference type="SMART" id="SM00854"/>
    </source>
</evidence>
<reference evidence="3" key="1">
    <citation type="submission" date="2018-12" db="EMBL/GenBank/DDBJ databases">
        <authorList>
            <person name="Sun L."/>
            <person name="Chen Z."/>
        </authorList>
    </citation>
    <scope>NUCLEOTIDE SEQUENCE [LARGE SCALE GENOMIC DNA]</scope>
    <source>
        <strain evidence="3">3-2-2</strain>
    </source>
</reference>
<feature type="domain" description="Capsule synthesis protein CapA" evidence="2">
    <location>
        <begin position="57"/>
        <end position="302"/>
    </location>
</feature>
<gene>
    <name evidence="3" type="ORF">D4T97_014105</name>
</gene>
<dbReference type="SMART" id="SM00854">
    <property type="entry name" value="PGA_cap"/>
    <property type="match status" value="1"/>
</dbReference>
<evidence type="ECO:0000313" key="4">
    <source>
        <dbReference type="Proteomes" id="UP000287156"/>
    </source>
</evidence>
<accession>A0A429XX15</accession>
<comment type="caution">
    <text evidence="3">The sequence shown here is derived from an EMBL/GenBank/DDBJ whole genome shotgun (WGS) entry which is preliminary data.</text>
</comment>
<dbReference type="Proteomes" id="UP000287156">
    <property type="component" value="Unassembled WGS sequence"/>
</dbReference>
<sequence>MKTKLFIITGLLVILIAICFIVNDTMTKKEPAGPLNLSNQVFRKSGLQEKSYKTEAIIAGVGDILIHDRLYEDAKTNNGYDFSPMLASVKPMLQKPDLLIANQESIPGGEKLGISSYPMFNSPQEIVDALMDAGVDMVTAANNHSLDKGEAGILSAIDYYGSKNLPYTGMYKSPKDKDDMRILSVNGIKFAVLAYAEHFNGLSVPDGKEYLVSPLDRSTVLLDIKEATSKADVVVLSIHWGDEYVRIPKEMQKTLAKEFIQNGADIIFGHHPHVLEPMEMIEKKDGGAGIVIYSLGNFLSGQKWNYKDIGGMAEILVEKELADGKKKISLKEINFHPTFTASMGTKNYRVYPLDEANEKGLTEETSKSIKQFMQIPQTSLK</sequence>
<organism evidence="3 4">
    <name type="scientific">Siminovitchia acidinfaciens</name>
    <dbReference type="NCBI Taxonomy" id="2321395"/>
    <lineage>
        <taxon>Bacteria</taxon>
        <taxon>Bacillati</taxon>
        <taxon>Bacillota</taxon>
        <taxon>Bacilli</taxon>
        <taxon>Bacillales</taxon>
        <taxon>Bacillaceae</taxon>
        <taxon>Siminovitchia</taxon>
    </lineage>
</organism>
<dbReference type="PANTHER" id="PTHR33393:SF12">
    <property type="entry name" value="CAPSULE BIOSYNTHESIS PROTEIN CAPA"/>
    <property type="match status" value="1"/>
</dbReference>
<dbReference type="Gene3D" id="3.60.21.10">
    <property type="match status" value="1"/>
</dbReference>
<dbReference type="PANTHER" id="PTHR33393">
    <property type="entry name" value="POLYGLUTAMINE SYNTHESIS ACCESSORY PROTEIN RV0574C-RELATED"/>
    <property type="match status" value="1"/>
</dbReference>
<dbReference type="InterPro" id="IPR019079">
    <property type="entry name" value="Capsule_synth_CapA"/>
</dbReference>
<name>A0A429XX15_9BACI</name>
<comment type="similarity">
    <text evidence="1">Belongs to the CapA family.</text>
</comment>
<dbReference type="SUPFAM" id="SSF56300">
    <property type="entry name" value="Metallo-dependent phosphatases"/>
    <property type="match status" value="1"/>
</dbReference>
<dbReference type="InterPro" id="IPR029052">
    <property type="entry name" value="Metallo-depent_PP-like"/>
</dbReference>
<evidence type="ECO:0000313" key="3">
    <source>
        <dbReference type="EMBL" id="RST73016.1"/>
    </source>
</evidence>
<dbReference type="Pfam" id="PF09587">
    <property type="entry name" value="PGA_cap"/>
    <property type="match status" value="1"/>
</dbReference>
<keyword evidence="4" id="KW-1185">Reference proteome</keyword>
<dbReference type="EMBL" id="QYTV02000006">
    <property type="protein sequence ID" value="RST73016.1"/>
    <property type="molecule type" value="Genomic_DNA"/>
</dbReference>
<protein>
    <submittedName>
        <fullName evidence="3">CapA family protein</fullName>
    </submittedName>
</protein>
<evidence type="ECO:0000256" key="1">
    <source>
        <dbReference type="ARBA" id="ARBA00005662"/>
    </source>
</evidence>
<dbReference type="CDD" id="cd07381">
    <property type="entry name" value="MPP_CapA"/>
    <property type="match status" value="1"/>
</dbReference>
<dbReference type="AlphaFoldDB" id="A0A429XX15"/>